<dbReference type="InterPro" id="IPR000092">
    <property type="entry name" value="Polyprenyl_synt"/>
</dbReference>
<evidence type="ECO:0000256" key="8">
    <source>
        <dbReference type="ARBA" id="ARBA00022746"/>
    </source>
</evidence>
<evidence type="ECO:0000313" key="18">
    <source>
        <dbReference type="Proteomes" id="UP000193900"/>
    </source>
</evidence>
<evidence type="ECO:0000256" key="5">
    <source>
        <dbReference type="ARBA" id="ARBA00022531"/>
    </source>
</evidence>
<evidence type="ECO:0000256" key="15">
    <source>
        <dbReference type="ARBA" id="ARBA00054703"/>
    </source>
</evidence>
<comment type="catalytic activity">
    <reaction evidence="14">
        <text>isopentenyl diphosphate + (2E,6E)-farnesyl diphosphate = (2E,6E,10E)-geranylgeranyl diphosphate + diphosphate</text>
        <dbReference type="Rhea" id="RHEA:17653"/>
        <dbReference type="ChEBI" id="CHEBI:33019"/>
        <dbReference type="ChEBI" id="CHEBI:58756"/>
        <dbReference type="ChEBI" id="CHEBI:128769"/>
        <dbReference type="ChEBI" id="CHEBI:175763"/>
        <dbReference type="EC" id="2.5.1.29"/>
    </reaction>
</comment>
<dbReference type="Gene3D" id="1.10.600.10">
    <property type="entry name" value="Farnesyl Diphosphate Synthase"/>
    <property type="match status" value="1"/>
</dbReference>
<keyword evidence="9" id="KW-0460">Magnesium</keyword>
<dbReference type="GO" id="GO:0005737">
    <property type="term" value="C:cytoplasm"/>
    <property type="evidence" value="ECO:0007669"/>
    <property type="project" value="UniProtKB-ARBA"/>
</dbReference>
<evidence type="ECO:0000256" key="14">
    <source>
        <dbReference type="ARBA" id="ARBA00048119"/>
    </source>
</evidence>
<dbReference type="GO" id="GO:0016117">
    <property type="term" value="P:carotenoid biosynthetic process"/>
    <property type="evidence" value="ECO:0007669"/>
    <property type="project" value="UniProtKB-KW"/>
</dbReference>
<dbReference type="FunFam" id="1.10.600.10:FF:000001">
    <property type="entry name" value="Geranylgeranyl diphosphate synthase"/>
    <property type="match status" value="1"/>
</dbReference>
<comment type="function">
    <text evidence="15">Catalyzes the condensation of farnesyl diphosphate (FPP) and isopentenyl diphosphate (IPP) to yield geranylgeranyl diphosphate (GGPP) needed for biosynthesis of carotenoids and diterpenes.</text>
</comment>
<evidence type="ECO:0000256" key="12">
    <source>
        <dbReference type="ARBA" id="ARBA00023818"/>
    </source>
</evidence>
<dbReference type="PANTHER" id="PTHR43281:SF1">
    <property type="entry name" value="FARNESYL DIPHOSPHATE SYNTHASE"/>
    <property type="match status" value="1"/>
</dbReference>
<evidence type="ECO:0000256" key="10">
    <source>
        <dbReference type="ARBA" id="ARBA00023171"/>
    </source>
</evidence>
<keyword evidence="7" id="KW-0479">Metal-binding</keyword>
<dbReference type="PROSITE" id="PS00444">
    <property type="entry name" value="POLYPRENYL_SYNTHASE_2"/>
    <property type="match status" value="1"/>
</dbReference>
<dbReference type="Proteomes" id="UP000193900">
    <property type="component" value="Unassembled WGS sequence"/>
</dbReference>
<evidence type="ECO:0000256" key="11">
    <source>
        <dbReference type="ARBA" id="ARBA00023229"/>
    </source>
</evidence>
<dbReference type="EC" id="2.5.1.29" evidence="4"/>
<evidence type="ECO:0000256" key="6">
    <source>
        <dbReference type="ARBA" id="ARBA00022679"/>
    </source>
</evidence>
<dbReference type="GO" id="GO:0046872">
    <property type="term" value="F:metal ion binding"/>
    <property type="evidence" value="ECO:0007669"/>
    <property type="project" value="UniProtKB-KW"/>
</dbReference>
<dbReference type="GO" id="GO:0015995">
    <property type="term" value="P:chlorophyll biosynthetic process"/>
    <property type="evidence" value="ECO:0007669"/>
    <property type="project" value="UniProtKB-KW"/>
</dbReference>
<dbReference type="NCBIfam" id="NF045485">
    <property type="entry name" value="FPPsyn"/>
    <property type="match status" value="1"/>
</dbReference>
<evidence type="ECO:0000256" key="1">
    <source>
        <dbReference type="ARBA" id="ARBA00001946"/>
    </source>
</evidence>
<comment type="similarity">
    <text evidence="3 16">Belongs to the FPP/GGPP synthase family.</text>
</comment>
<evidence type="ECO:0000256" key="7">
    <source>
        <dbReference type="ARBA" id="ARBA00022723"/>
    </source>
</evidence>
<dbReference type="Pfam" id="PF00348">
    <property type="entry name" value="polyprenyl_synt"/>
    <property type="match status" value="1"/>
</dbReference>
<dbReference type="InterPro" id="IPR053378">
    <property type="entry name" value="Prenyl_diphosphate_synthase"/>
</dbReference>
<dbReference type="InterPro" id="IPR008949">
    <property type="entry name" value="Isoprenoid_synthase_dom_sf"/>
</dbReference>
<dbReference type="PANTHER" id="PTHR43281">
    <property type="entry name" value="FARNESYL DIPHOSPHATE SYNTHASE"/>
    <property type="match status" value="1"/>
</dbReference>
<proteinExistence type="inferred from homology"/>
<keyword evidence="6 16" id="KW-0808">Transferase</keyword>
<evidence type="ECO:0000256" key="3">
    <source>
        <dbReference type="ARBA" id="ARBA00006706"/>
    </source>
</evidence>
<comment type="pathway">
    <text evidence="2">Isoprenoid biosynthesis; geranylgeranyl diphosphate biosynthesis; geranylgeranyl diphosphate from farnesyl diphosphate and isopentenyl diphosphate: step 1/1.</text>
</comment>
<evidence type="ECO:0000256" key="4">
    <source>
        <dbReference type="ARBA" id="ARBA00012382"/>
    </source>
</evidence>
<evidence type="ECO:0000256" key="9">
    <source>
        <dbReference type="ARBA" id="ARBA00022842"/>
    </source>
</evidence>
<evidence type="ECO:0000313" key="17">
    <source>
        <dbReference type="EMBL" id="SLN33245.1"/>
    </source>
</evidence>
<dbReference type="GO" id="GO:0015979">
    <property type="term" value="P:photosynthesis"/>
    <property type="evidence" value="ECO:0007669"/>
    <property type="project" value="UniProtKB-KW"/>
</dbReference>
<dbReference type="SFLD" id="SFLDS00005">
    <property type="entry name" value="Isoprenoid_Synthase_Type_I"/>
    <property type="match status" value="1"/>
</dbReference>
<dbReference type="EMBL" id="FWFZ01000004">
    <property type="protein sequence ID" value="SLN33245.1"/>
    <property type="molecule type" value="Genomic_DNA"/>
</dbReference>
<dbReference type="PROSITE" id="PS00723">
    <property type="entry name" value="POLYPRENYL_SYNTHASE_1"/>
    <property type="match status" value="1"/>
</dbReference>
<keyword evidence="8" id="KW-0125">Carotenoid biosynthesis</keyword>
<keyword evidence="11" id="KW-0414">Isoprene biosynthesis</keyword>
<dbReference type="InterPro" id="IPR033749">
    <property type="entry name" value="Polyprenyl_synt_CS"/>
</dbReference>
<keyword evidence="10" id="KW-0149">Chlorophyll biosynthesis</keyword>
<reference evidence="17 18" key="1">
    <citation type="submission" date="2017-03" db="EMBL/GenBank/DDBJ databases">
        <authorList>
            <person name="Afonso C.L."/>
            <person name="Miller P.J."/>
            <person name="Scott M.A."/>
            <person name="Spackman E."/>
            <person name="Goraichik I."/>
            <person name="Dimitrov K.M."/>
            <person name="Suarez D.L."/>
            <person name="Swayne D.E."/>
        </authorList>
    </citation>
    <scope>NUCLEOTIDE SEQUENCE [LARGE SCALE GENOMIC DNA]</scope>
    <source>
        <strain evidence="17 18">CECT 7023</strain>
    </source>
</reference>
<dbReference type="OrthoDB" id="9805316at2"/>
<evidence type="ECO:0000256" key="13">
    <source>
        <dbReference type="ARBA" id="ARBA00032052"/>
    </source>
</evidence>
<dbReference type="SUPFAM" id="SSF48576">
    <property type="entry name" value="Terpenoid synthases"/>
    <property type="match status" value="1"/>
</dbReference>
<dbReference type="AlphaFoldDB" id="A0A1Y5S823"/>
<keyword evidence="5" id="KW-0602">Photosynthesis</keyword>
<accession>A0A1Y5S823</accession>
<organism evidence="17 18">
    <name type="scientific">Roseisalinus antarcticus</name>
    <dbReference type="NCBI Taxonomy" id="254357"/>
    <lineage>
        <taxon>Bacteria</taxon>
        <taxon>Pseudomonadati</taxon>
        <taxon>Pseudomonadota</taxon>
        <taxon>Alphaproteobacteria</taxon>
        <taxon>Rhodobacterales</taxon>
        <taxon>Roseobacteraceae</taxon>
        <taxon>Roseisalinus</taxon>
    </lineage>
</organism>
<sequence length="301" mass="31733">MIVNDILAGHHARVLAHVEAVLPHADPARVHDPADDLGLMREAMIYAMQGGKGVRGALAFETARLLGVSGETALAVAAAAETFHAYSLVHDDLPAMDDDDLRRGRPTVHVKYGDALAILVGDALQALSFHFLASIDDPAVPPGNALVVLQRLAKVGGHLGMGGGQWMDLSAEGRPPVTVLAHVETVQRLKTGALIEWSATANALLSGAPPAPFETYAEAIGLAFQIQDDLLDVLGTEAEAGKAVGKDAGRGKATFVDLLGVEGARRRAQELVDEATGALEDFGQDAEILRELARFIVTRRS</sequence>
<dbReference type="GO" id="GO:0004311">
    <property type="term" value="F:geranylgeranyl diphosphate synthase activity"/>
    <property type="evidence" value="ECO:0007669"/>
    <property type="project" value="UniProtKB-EC"/>
</dbReference>
<gene>
    <name evidence="17" type="ORF">ROA7023_01196</name>
</gene>
<protein>
    <recommendedName>
        <fullName evidence="12">Geranylgeranyl diphosphate synthase</fullName>
        <ecNumber evidence="4">2.5.1.29</ecNumber>
    </recommendedName>
    <alternativeName>
        <fullName evidence="13">Farnesyltranstransferase</fullName>
    </alternativeName>
</protein>
<evidence type="ECO:0000256" key="2">
    <source>
        <dbReference type="ARBA" id="ARBA00005221"/>
    </source>
</evidence>
<dbReference type="CDD" id="cd00685">
    <property type="entry name" value="Trans_IPPS_HT"/>
    <property type="match status" value="1"/>
</dbReference>
<dbReference type="SFLD" id="SFLDG01017">
    <property type="entry name" value="Polyprenyl_Transferase_Like"/>
    <property type="match status" value="1"/>
</dbReference>
<comment type="cofactor">
    <cofactor evidence="1">
        <name>Mg(2+)</name>
        <dbReference type="ChEBI" id="CHEBI:18420"/>
    </cofactor>
</comment>
<evidence type="ECO:0000256" key="16">
    <source>
        <dbReference type="RuleBase" id="RU004466"/>
    </source>
</evidence>
<name>A0A1Y5S823_9RHOB</name>
<keyword evidence="18" id="KW-1185">Reference proteome</keyword>